<keyword evidence="2 8" id="KW-0813">Transport</keyword>
<feature type="signal peptide" evidence="10">
    <location>
        <begin position="1"/>
        <end position="22"/>
    </location>
</feature>
<dbReference type="InterPro" id="IPR037066">
    <property type="entry name" value="Plug_dom_sf"/>
</dbReference>
<name>A0A554VR37_9FLAO</name>
<dbReference type="NCBIfam" id="TIGR04057">
    <property type="entry name" value="SusC_RagA_signa"/>
    <property type="match status" value="1"/>
</dbReference>
<dbReference type="InterPro" id="IPR023996">
    <property type="entry name" value="TonB-dep_OMP_SusC/RagA"/>
</dbReference>
<accession>A0A554VR37</accession>
<dbReference type="InterPro" id="IPR012910">
    <property type="entry name" value="Plug_dom"/>
</dbReference>
<keyword evidence="10" id="KW-0732">Signal</keyword>
<dbReference type="NCBIfam" id="TIGR04056">
    <property type="entry name" value="OMP_RagA_SusC"/>
    <property type="match status" value="1"/>
</dbReference>
<gene>
    <name evidence="13" type="ORF">FOF46_02335</name>
</gene>
<evidence type="ECO:0000313" key="14">
    <source>
        <dbReference type="Proteomes" id="UP000318833"/>
    </source>
</evidence>
<evidence type="ECO:0000256" key="3">
    <source>
        <dbReference type="ARBA" id="ARBA00022452"/>
    </source>
</evidence>
<protein>
    <submittedName>
        <fullName evidence="13">SusC/RagA family TonB-linked outer membrane protein</fullName>
    </submittedName>
</protein>
<comment type="caution">
    <text evidence="13">The sequence shown here is derived from an EMBL/GenBank/DDBJ whole genome shotgun (WGS) entry which is preliminary data.</text>
</comment>
<dbReference type="AlphaFoldDB" id="A0A554VR37"/>
<dbReference type="OrthoDB" id="9768177at2"/>
<evidence type="ECO:0000256" key="6">
    <source>
        <dbReference type="ARBA" id="ARBA00023136"/>
    </source>
</evidence>
<dbReference type="Gene3D" id="2.170.130.10">
    <property type="entry name" value="TonB-dependent receptor, plug domain"/>
    <property type="match status" value="1"/>
</dbReference>
<evidence type="ECO:0000256" key="5">
    <source>
        <dbReference type="ARBA" id="ARBA00023077"/>
    </source>
</evidence>
<dbReference type="Proteomes" id="UP000318833">
    <property type="component" value="Unassembled WGS sequence"/>
</dbReference>
<dbReference type="SUPFAM" id="SSF49464">
    <property type="entry name" value="Carboxypeptidase regulatory domain-like"/>
    <property type="match status" value="1"/>
</dbReference>
<evidence type="ECO:0000256" key="9">
    <source>
        <dbReference type="RuleBase" id="RU003357"/>
    </source>
</evidence>
<organism evidence="13 14">
    <name type="scientific">Aquimarina algiphila</name>
    <dbReference type="NCBI Taxonomy" id="2047982"/>
    <lineage>
        <taxon>Bacteria</taxon>
        <taxon>Pseudomonadati</taxon>
        <taxon>Bacteroidota</taxon>
        <taxon>Flavobacteriia</taxon>
        <taxon>Flavobacteriales</taxon>
        <taxon>Flavobacteriaceae</taxon>
        <taxon>Aquimarina</taxon>
    </lineage>
</organism>
<dbReference type="GO" id="GO:0009279">
    <property type="term" value="C:cell outer membrane"/>
    <property type="evidence" value="ECO:0007669"/>
    <property type="project" value="UniProtKB-SubCell"/>
</dbReference>
<keyword evidence="6 8" id="KW-0472">Membrane</keyword>
<evidence type="ECO:0000256" key="7">
    <source>
        <dbReference type="ARBA" id="ARBA00023237"/>
    </source>
</evidence>
<sequence length="1060" mass="114315">MRTKFSGILTLLLAFVVQFTFAQEKTISGTVTDDKGLPLPGVNVVVKNTASGTQTDFDGNYTLQANRGAVLSFSYVGFDTKEVVIGDGDSINIQLSASASELEEVVVTAQGIKAKPRSLSYAIATVADDEIENTGEVNLVSSLTAKAPGVSVVTSSGSVGASANIRIRGNTSISRSNSPLFIVDGVPIDNTSTGNATNGVDISNRAIDINQNDIESISILKGIAAQTLYGLRAANGVVLITTKKGKIGAPTVSVSSTVQISEITQTPDLQRQFAQGRPVGGVPTYRGPETQEGFSWGPAISGLEYDGDTSYPYHRFGRLVPAGTGNGRAAESYDHVDDFFVNGLLTDLNVSVRGGTETVRYYLSAGKLDQTGVAPTENFDKRSFRADITADLSEKFEISASGSFVNSGGRRVQRGSNISGIMLGLLRTTPTFDNGNGLTGRDAAETNSVFQLPDGTQRSYRAGVYDNPFWTVAKNPSSDDVNRFTGRLSFEYRPMDWLTLQGRYSYDRYSDVRKASQDINSAANPGGRVFDDNIFNEDITANFLALFNKDISENITFNGILGYENYQSDFLRRSVQADGLTIPGFFDVSNSSTQVNTNSVFKKKTDAIFADAKFGIKDMIFINGSVRNDWSSTLPEDNNDFLSYSTGLSFVFSELIESDVFTYGKLRASYGRTGNDAPIYATQTFYQGGVAGGDGFINPGNQFPLFGAVALERSGQSGSQQIEPEETTELEFGGELKFFNNRIGLDITYYDKETTGQIFAVDVAPSTGFNGRNANVGKIENNGFEIGANFTPVRTDDFSWDVNVNWTAYDSEVIELAPGVESFTLAGFTSVSSRVLPGESYGAIFGDRFLRDDSGNVLIDDTGFPIVDPTSGVIGDPIPDWQMGIKNTVSYKNLSLSFLFDIREGGDVWCGTCGIIDYFGVGQTTADQRGITDFVFEGVVQSTGQPNTQQVALADPAGGLGANRWVRYGFGGVGEDSVYDASWVRLREASISYNLGEKLLNGTPITSGSITFSGRNLWLDTDYPGIDPETNLTGDSNGIGLEYFNQPNTRSYAVSLKLNF</sequence>
<comment type="subcellular location">
    <subcellularLocation>
        <location evidence="1 8">Cell outer membrane</location>
        <topology evidence="1 8">Multi-pass membrane protein</topology>
    </subcellularLocation>
</comment>
<evidence type="ECO:0000259" key="11">
    <source>
        <dbReference type="Pfam" id="PF00593"/>
    </source>
</evidence>
<dbReference type="EMBL" id="VLNR01000003">
    <property type="protein sequence ID" value="TSE11084.1"/>
    <property type="molecule type" value="Genomic_DNA"/>
</dbReference>
<evidence type="ECO:0000256" key="1">
    <source>
        <dbReference type="ARBA" id="ARBA00004571"/>
    </source>
</evidence>
<feature type="chain" id="PRO_5022212436" evidence="10">
    <location>
        <begin position="23"/>
        <end position="1060"/>
    </location>
</feature>
<keyword evidence="14" id="KW-1185">Reference proteome</keyword>
<evidence type="ECO:0000313" key="13">
    <source>
        <dbReference type="EMBL" id="TSE11084.1"/>
    </source>
</evidence>
<dbReference type="InterPro" id="IPR023997">
    <property type="entry name" value="TonB-dep_OMP_SusC/RagA_CS"/>
</dbReference>
<reference evidence="13 14" key="1">
    <citation type="submission" date="2019-07" db="EMBL/GenBank/DDBJ databases">
        <title>The draft genome sequence of Aquimarina algiphila M91.</title>
        <authorList>
            <person name="Meng X."/>
        </authorList>
    </citation>
    <scope>NUCLEOTIDE SEQUENCE [LARGE SCALE GENOMIC DNA]</scope>
    <source>
        <strain evidence="13 14">M91</strain>
    </source>
</reference>
<keyword evidence="3 8" id="KW-1134">Transmembrane beta strand</keyword>
<dbReference type="InterPro" id="IPR036942">
    <property type="entry name" value="Beta-barrel_TonB_sf"/>
</dbReference>
<proteinExistence type="inferred from homology"/>
<evidence type="ECO:0000256" key="8">
    <source>
        <dbReference type="PROSITE-ProRule" id="PRU01360"/>
    </source>
</evidence>
<keyword evidence="7 8" id="KW-0998">Cell outer membrane</keyword>
<evidence type="ECO:0000256" key="4">
    <source>
        <dbReference type="ARBA" id="ARBA00022692"/>
    </source>
</evidence>
<evidence type="ECO:0000256" key="10">
    <source>
        <dbReference type="SAM" id="SignalP"/>
    </source>
</evidence>
<keyword evidence="5 9" id="KW-0798">TonB box</keyword>
<dbReference type="RefSeq" id="WP_109435186.1">
    <property type="nucleotide sequence ID" value="NZ_CANMIK010000026.1"/>
</dbReference>
<dbReference type="Pfam" id="PF07715">
    <property type="entry name" value="Plug"/>
    <property type="match status" value="1"/>
</dbReference>
<dbReference type="Gene3D" id="2.40.170.20">
    <property type="entry name" value="TonB-dependent receptor, beta-barrel domain"/>
    <property type="match status" value="1"/>
</dbReference>
<evidence type="ECO:0000259" key="12">
    <source>
        <dbReference type="Pfam" id="PF07715"/>
    </source>
</evidence>
<keyword evidence="4 8" id="KW-0812">Transmembrane</keyword>
<dbReference type="InterPro" id="IPR000531">
    <property type="entry name" value="Beta-barrel_TonB"/>
</dbReference>
<feature type="domain" description="TonB-dependent receptor plug" evidence="12">
    <location>
        <begin position="117"/>
        <end position="237"/>
    </location>
</feature>
<evidence type="ECO:0000256" key="2">
    <source>
        <dbReference type="ARBA" id="ARBA00022448"/>
    </source>
</evidence>
<dbReference type="SUPFAM" id="SSF56935">
    <property type="entry name" value="Porins"/>
    <property type="match status" value="1"/>
</dbReference>
<dbReference type="InterPro" id="IPR008969">
    <property type="entry name" value="CarboxyPept-like_regulatory"/>
</dbReference>
<dbReference type="PROSITE" id="PS52016">
    <property type="entry name" value="TONB_DEPENDENT_REC_3"/>
    <property type="match status" value="1"/>
</dbReference>
<dbReference type="Pfam" id="PF13715">
    <property type="entry name" value="CarbopepD_reg_2"/>
    <property type="match status" value="1"/>
</dbReference>
<comment type="similarity">
    <text evidence="8 9">Belongs to the TonB-dependent receptor family.</text>
</comment>
<dbReference type="Pfam" id="PF00593">
    <property type="entry name" value="TonB_dep_Rec_b-barrel"/>
    <property type="match status" value="1"/>
</dbReference>
<feature type="domain" description="TonB-dependent receptor-like beta-barrel" evidence="11">
    <location>
        <begin position="436"/>
        <end position="891"/>
    </location>
</feature>
<dbReference type="Gene3D" id="2.60.40.1120">
    <property type="entry name" value="Carboxypeptidase-like, regulatory domain"/>
    <property type="match status" value="1"/>
</dbReference>
<dbReference type="InterPro" id="IPR039426">
    <property type="entry name" value="TonB-dep_rcpt-like"/>
</dbReference>